<dbReference type="SMART" id="SM00239">
    <property type="entry name" value="C2"/>
    <property type="match status" value="1"/>
</dbReference>
<organism evidence="6 7">
    <name type="scientific">Basidiobolus ranarum</name>
    <dbReference type="NCBI Taxonomy" id="34480"/>
    <lineage>
        <taxon>Eukaryota</taxon>
        <taxon>Fungi</taxon>
        <taxon>Fungi incertae sedis</taxon>
        <taxon>Zoopagomycota</taxon>
        <taxon>Entomophthoromycotina</taxon>
        <taxon>Basidiobolomycetes</taxon>
        <taxon>Basidiobolales</taxon>
        <taxon>Basidiobolaceae</taxon>
        <taxon>Basidiobolus</taxon>
    </lineage>
</organism>
<dbReference type="PANTHER" id="PTHR10194">
    <property type="entry name" value="RAS GTPASE-ACTIVATING PROTEINS"/>
    <property type="match status" value="1"/>
</dbReference>
<evidence type="ECO:0000256" key="1">
    <source>
        <dbReference type="ARBA" id="ARBA00022468"/>
    </source>
</evidence>
<dbReference type="PANTHER" id="PTHR10194:SF60">
    <property type="entry name" value="RAS GTPASE-ACTIVATING PROTEIN RASKOL"/>
    <property type="match status" value="1"/>
</dbReference>
<dbReference type="InterPro" id="IPR001849">
    <property type="entry name" value="PH_domain"/>
</dbReference>
<sequence length="1047" mass="120033">MIPSPLDLKDAFQDPPQYRAHLEEAHIFVQGFEAIISVWAEKAREFFSAINAFSSSTGELMVEASKIPSGTAIDFGAELFETISKLNKTFVLMDDKFVTTMESEVIEPLQQFQLSLQNMLSDARTGLLEASEEYGASLNEHSSTPNSKCLQRDETAKALYLAKEKLCFSSVHYANLLNEIPAIREAFVMQKISELLSGLSEWATQTQTNMETSIPLVKDALKCIEENSCVTDLQSLKPDVKTMPDFVEAELLRFRQSLGMVESEERLSISHTSNSSFDSDLLGYQKKAGYLLQRKPNFPGGWVRCYYHIQLPEGLFIQASDEHPLVIDLRSSSIRESECDGRAFVFEISTPPVLTNYFQAETEADMMEWIYALRTQQKTDSVIRDSSSELGMSASLRRPSLYKSTSFGSTSSQKNGSESYMGSEAVKSGDLMIRELKGWKSSSSAKDPLSLPANWRKVVLIVRSNGILYQFNEQDKTVIENIKLRDIHRNHIQMIDESALKKKNCFLLRTKHRVYFFMAENLTERNEWVGILKTFAKPEVLGYSDATHFCYRMDRTFWLRVIDGKNIGQCDPYCLIEMDGERRAKTSTKSRTNAPFWREDFYFSDIPMLSRGVDISIMNHNKLHEDTFIGQVSIPQSSSRRGEYYEGWYPVMHESKSSHTPEHVGDIRLRLRYDEVVVLPSVNYEELMEMILNVESKIIFDLVGISKNLEWFSENMMRIYEGRNYATEWLTYLAYHEVNSTDDSNILFRGNSILTKAIDSYMKMVGLQYVDEAIGDIVRSICEHKIVCEVDMMKLDKGQDIRSQWRILLTYTKMLWRAIEKSRAKCPCELRVFFANLRKIIFDKFANELDKSLWFSLFAIVLSRGPIPKAIWLEHPDNKTRRTLTLLAKSLQCLANLADFGSKEPYMIHMNEFIRQNATSLMEFIDYVATNPVSMTPPLKVLPPYQSAETFFMPPRIPYLVDVDKELSNFSNFVARHHEDLQLLINQGRVFSDPGLLQRLLLICCELNEKTNSVTPQDSTILNGKCNSDNLEYRAETPCSSEISQTF</sequence>
<dbReference type="Proteomes" id="UP001479436">
    <property type="component" value="Unassembled WGS sequence"/>
</dbReference>
<dbReference type="Pfam" id="PF00616">
    <property type="entry name" value="RasGAP"/>
    <property type="match status" value="1"/>
</dbReference>
<dbReference type="Pfam" id="PF00168">
    <property type="entry name" value="C2"/>
    <property type="match status" value="1"/>
</dbReference>
<dbReference type="InterPro" id="IPR000008">
    <property type="entry name" value="C2_dom"/>
</dbReference>
<feature type="domain" description="Ras-GAP" evidence="5">
    <location>
        <begin position="708"/>
        <end position="896"/>
    </location>
</feature>
<dbReference type="PROSITE" id="PS50004">
    <property type="entry name" value="C2"/>
    <property type="match status" value="1"/>
</dbReference>
<keyword evidence="7" id="KW-1185">Reference proteome</keyword>
<dbReference type="PROSITE" id="PS50018">
    <property type="entry name" value="RAS_GTPASE_ACTIV_2"/>
    <property type="match status" value="1"/>
</dbReference>
<dbReference type="Pfam" id="PF16746">
    <property type="entry name" value="BAR_3"/>
    <property type="match status" value="1"/>
</dbReference>
<evidence type="ECO:0000259" key="4">
    <source>
        <dbReference type="PROSITE" id="PS50004"/>
    </source>
</evidence>
<evidence type="ECO:0008006" key="8">
    <source>
        <dbReference type="Google" id="ProtNLM"/>
    </source>
</evidence>
<dbReference type="SUPFAM" id="SSF103657">
    <property type="entry name" value="BAR/IMD domain-like"/>
    <property type="match status" value="1"/>
</dbReference>
<keyword evidence="1" id="KW-0343">GTPase activation</keyword>
<dbReference type="InterPro" id="IPR035892">
    <property type="entry name" value="C2_domain_sf"/>
</dbReference>
<feature type="domain" description="C2" evidence="4">
    <location>
        <begin position="528"/>
        <end position="649"/>
    </location>
</feature>
<dbReference type="InterPro" id="IPR039360">
    <property type="entry name" value="Ras_GTPase"/>
</dbReference>
<evidence type="ECO:0000256" key="2">
    <source>
        <dbReference type="SAM" id="MobiDB-lite"/>
    </source>
</evidence>
<dbReference type="SMART" id="SM00323">
    <property type="entry name" value="RasGAP"/>
    <property type="match status" value="1"/>
</dbReference>
<evidence type="ECO:0000313" key="7">
    <source>
        <dbReference type="Proteomes" id="UP001479436"/>
    </source>
</evidence>
<dbReference type="Gene3D" id="2.30.29.30">
    <property type="entry name" value="Pleckstrin-homology domain (PH domain)/Phosphotyrosine-binding domain (PTB)"/>
    <property type="match status" value="2"/>
</dbReference>
<dbReference type="Pfam" id="PF00169">
    <property type="entry name" value="PH"/>
    <property type="match status" value="2"/>
</dbReference>
<dbReference type="CDD" id="cd00030">
    <property type="entry name" value="C2"/>
    <property type="match status" value="1"/>
</dbReference>
<feature type="compositionally biased region" description="Polar residues" evidence="2">
    <location>
        <begin position="403"/>
        <end position="420"/>
    </location>
</feature>
<dbReference type="Gene3D" id="1.20.1270.60">
    <property type="entry name" value="Arfaptin homology (AH) domain/BAR domain"/>
    <property type="match status" value="1"/>
</dbReference>
<dbReference type="PROSITE" id="PS50003">
    <property type="entry name" value="PH_DOMAIN"/>
    <property type="match status" value="2"/>
</dbReference>
<dbReference type="SUPFAM" id="SSF49562">
    <property type="entry name" value="C2 domain (Calcium/lipid-binding domain, CaLB)"/>
    <property type="match status" value="1"/>
</dbReference>
<dbReference type="SMART" id="SM00233">
    <property type="entry name" value="PH"/>
    <property type="match status" value="2"/>
</dbReference>
<evidence type="ECO:0000259" key="5">
    <source>
        <dbReference type="PROSITE" id="PS50018"/>
    </source>
</evidence>
<evidence type="ECO:0000259" key="3">
    <source>
        <dbReference type="PROSITE" id="PS50003"/>
    </source>
</evidence>
<dbReference type="Gene3D" id="2.60.40.150">
    <property type="entry name" value="C2 domain"/>
    <property type="match status" value="1"/>
</dbReference>
<feature type="domain" description="PH" evidence="3">
    <location>
        <begin position="284"/>
        <end position="378"/>
    </location>
</feature>
<comment type="caution">
    <text evidence="6">The sequence shown here is derived from an EMBL/GenBank/DDBJ whole genome shotgun (WGS) entry which is preliminary data.</text>
</comment>
<dbReference type="Gene3D" id="1.10.506.10">
    <property type="entry name" value="GTPase Activation - p120gap, domain 1"/>
    <property type="match status" value="2"/>
</dbReference>
<dbReference type="InterPro" id="IPR001936">
    <property type="entry name" value="RasGAP_dom"/>
</dbReference>
<dbReference type="InterPro" id="IPR008936">
    <property type="entry name" value="Rho_GTPase_activation_prot"/>
</dbReference>
<reference evidence="6 7" key="1">
    <citation type="submission" date="2023-04" db="EMBL/GenBank/DDBJ databases">
        <title>Genome of Basidiobolus ranarum AG-B5.</title>
        <authorList>
            <person name="Stajich J.E."/>
            <person name="Carter-House D."/>
            <person name="Gryganskyi A."/>
        </authorList>
    </citation>
    <scope>NUCLEOTIDE SEQUENCE [LARGE SCALE GENOMIC DNA]</scope>
    <source>
        <strain evidence="6 7">AG-B5</strain>
    </source>
</reference>
<protein>
    <recommendedName>
        <fullName evidence="8">Ras GTPase-activating protein</fullName>
    </recommendedName>
</protein>
<dbReference type="EMBL" id="JASJQH010000633">
    <property type="protein sequence ID" value="KAK9763462.1"/>
    <property type="molecule type" value="Genomic_DNA"/>
</dbReference>
<dbReference type="SUPFAM" id="SSF50729">
    <property type="entry name" value="PH domain-like"/>
    <property type="match status" value="2"/>
</dbReference>
<proteinExistence type="predicted"/>
<gene>
    <name evidence="6" type="ORF">K7432_009824</name>
</gene>
<accession>A0ABR2WPL9</accession>
<feature type="domain" description="PH" evidence="3">
    <location>
        <begin position="424"/>
        <end position="537"/>
    </location>
</feature>
<dbReference type="InterPro" id="IPR011993">
    <property type="entry name" value="PH-like_dom_sf"/>
</dbReference>
<feature type="region of interest" description="Disordered" evidence="2">
    <location>
        <begin position="403"/>
        <end position="423"/>
    </location>
</feature>
<dbReference type="InterPro" id="IPR004148">
    <property type="entry name" value="BAR_dom"/>
</dbReference>
<evidence type="ECO:0000313" key="6">
    <source>
        <dbReference type="EMBL" id="KAK9763462.1"/>
    </source>
</evidence>
<name>A0ABR2WPL9_9FUNG</name>
<dbReference type="InterPro" id="IPR027267">
    <property type="entry name" value="AH/BAR_dom_sf"/>
</dbReference>
<dbReference type="SUPFAM" id="SSF48350">
    <property type="entry name" value="GTPase activation domain, GAP"/>
    <property type="match status" value="1"/>
</dbReference>